<evidence type="ECO:0000313" key="8">
    <source>
        <dbReference type="EMBL" id="KAJ7947696.1"/>
    </source>
</evidence>
<gene>
    <name evidence="8" type="ORF">O6P43_028274</name>
</gene>
<dbReference type="Pfam" id="PF01429">
    <property type="entry name" value="MBD"/>
    <property type="match status" value="1"/>
</dbReference>
<feature type="region of interest" description="Disordered" evidence="6">
    <location>
        <begin position="184"/>
        <end position="207"/>
    </location>
</feature>
<dbReference type="InterPro" id="IPR001739">
    <property type="entry name" value="Methyl_CpG_DNA-bd"/>
</dbReference>
<feature type="region of interest" description="Disordered" evidence="6">
    <location>
        <begin position="1"/>
        <end position="36"/>
    </location>
</feature>
<feature type="domain" description="MBD" evidence="7">
    <location>
        <begin position="33"/>
        <end position="112"/>
    </location>
</feature>
<dbReference type="Gene3D" id="3.30.890.10">
    <property type="entry name" value="Methyl-cpg-binding Protein 2, Chain A"/>
    <property type="match status" value="1"/>
</dbReference>
<dbReference type="InterPro" id="IPR016177">
    <property type="entry name" value="DNA-bd_dom_sf"/>
</dbReference>
<proteinExistence type="predicted"/>
<keyword evidence="2" id="KW-0805">Transcription regulation</keyword>
<sequence length="276" mass="30666">MKGKLSPSTPMPIPLQMRVPGEEEEPSNRGRELQMVTSSSFTLPDGWYVEEKPRPSDPGHVDKYYYEPGTGKKFRSLVSVQRYLTEDRTSSPTGGTLKSADECNMQIVTQKTGSASSFKLPNDWVVEERPRSNIKYGKVIDKPSPQSGLAKKNVSGVKHSLKAVRKYPTVAEEDKVKLKAMKLAIHSTPSKKSGSRKKIDSGEDRRTSLLNFSSPPAKINWVLSGSGGNMWSAFMGESTVPDSVKQKWSEKFRLALHERDINAPRCQGHGSLGFCY</sequence>
<dbReference type="GO" id="GO:0003677">
    <property type="term" value="F:DNA binding"/>
    <property type="evidence" value="ECO:0007669"/>
    <property type="project" value="UniProtKB-KW"/>
</dbReference>
<feature type="compositionally biased region" description="Basic and acidic residues" evidence="6">
    <location>
        <begin position="197"/>
        <end position="207"/>
    </location>
</feature>
<dbReference type="PANTHER" id="PTHR12396:SF38">
    <property type="entry name" value="METHYL-CPG-BINDING DOMAIN-CONTAINING PROTEIN 7"/>
    <property type="match status" value="1"/>
</dbReference>
<comment type="subcellular location">
    <subcellularLocation>
        <location evidence="1">Nucleus</location>
    </subcellularLocation>
</comment>
<keyword evidence="3" id="KW-0238">DNA-binding</keyword>
<keyword evidence="4" id="KW-0804">Transcription</keyword>
<protein>
    <submittedName>
        <fullName evidence="8">Methyl-CpG-binding domain-containing protein 7</fullName>
    </submittedName>
</protein>
<dbReference type="SUPFAM" id="SSF54171">
    <property type="entry name" value="DNA-binding domain"/>
    <property type="match status" value="1"/>
</dbReference>
<dbReference type="Proteomes" id="UP001163823">
    <property type="component" value="Chromosome 12"/>
</dbReference>
<evidence type="ECO:0000256" key="1">
    <source>
        <dbReference type="ARBA" id="ARBA00004123"/>
    </source>
</evidence>
<organism evidence="8 9">
    <name type="scientific">Quillaja saponaria</name>
    <name type="common">Soap bark tree</name>
    <dbReference type="NCBI Taxonomy" id="32244"/>
    <lineage>
        <taxon>Eukaryota</taxon>
        <taxon>Viridiplantae</taxon>
        <taxon>Streptophyta</taxon>
        <taxon>Embryophyta</taxon>
        <taxon>Tracheophyta</taxon>
        <taxon>Spermatophyta</taxon>
        <taxon>Magnoliopsida</taxon>
        <taxon>eudicotyledons</taxon>
        <taxon>Gunneridae</taxon>
        <taxon>Pentapetalae</taxon>
        <taxon>rosids</taxon>
        <taxon>fabids</taxon>
        <taxon>Fabales</taxon>
        <taxon>Quillajaceae</taxon>
        <taxon>Quillaja</taxon>
    </lineage>
</organism>
<dbReference type="AlphaFoldDB" id="A0AAD7P9Z1"/>
<evidence type="ECO:0000256" key="2">
    <source>
        <dbReference type="ARBA" id="ARBA00023015"/>
    </source>
</evidence>
<dbReference type="PANTHER" id="PTHR12396">
    <property type="entry name" value="METHYL-CPG BINDING PROTEIN, MBD"/>
    <property type="match status" value="1"/>
</dbReference>
<evidence type="ECO:0000313" key="9">
    <source>
        <dbReference type="Proteomes" id="UP001163823"/>
    </source>
</evidence>
<keyword evidence="5" id="KW-0539">Nucleus</keyword>
<evidence type="ECO:0000256" key="4">
    <source>
        <dbReference type="ARBA" id="ARBA00023163"/>
    </source>
</evidence>
<reference evidence="8" key="1">
    <citation type="journal article" date="2023" name="Science">
        <title>Elucidation of the pathway for biosynthesis of saponin adjuvants from the soapbark tree.</title>
        <authorList>
            <person name="Reed J."/>
            <person name="Orme A."/>
            <person name="El-Demerdash A."/>
            <person name="Owen C."/>
            <person name="Martin L.B.B."/>
            <person name="Misra R.C."/>
            <person name="Kikuchi S."/>
            <person name="Rejzek M."/>
            <person name="Martin A.C."/>
            <person name="Harkess A."/>
            <person name="Leebens-Mack J."/>
            <person name="Louveau T."/>
            <person name="Stephenson M.J."/>
            <person name="Osbourn A."/>
        </authorList>
    </citation>
    <scope>NUCLEOTIDE SEQUENCE</scope>
    <source>
        <strain evidence="8">S10</strain>
    </source>
</reference>
<accession>A0AAD7P9Z1</accession>
<dbReference type="GO" id="GO:0005634">
    <property type="term" value="C:nucleus"/>
    <property type="evidence" value="ECO:0007669"/>
    <property type="project" value="UniProtKB-SubCell"/>
</dbReference>
<dbReference type="EMBL" id="JARAOO010000012">
    <property type="protein sequence ID" value="KAJ7947696.1"/>
    <property type="molecule type" value="Genomic_DNA"/>
</dbReference>
<evidence type="ECO:0000256" key="5">
    <source>
        <dbReference type="ARBA" id="ARBA00023242"/>
    </source>
</evidence>
<comment type="caution">
    <text evidence="8">The sequence shown here is derived from an EMBL/GenBank/DDBJ whole genome shotgun (WGS) entry which is preliminary data.</text>
</comment>
<name>A0AAD7P9Z1_QUISA</name>
<evidence type="ECO:0000259" key="7">
    <source>
        <dbReference type="PROSITE" id="PS50982"/>
    </source>
</evidence>
<evidence type="ECO:0000256" key="3">
    <source>
        <dbReference type="ARBA" id="ARBA00023125"/>
    </source>
</evidence>
<evidence type="ECO:0000256" key="6">
    <source>
        <dbReference type="SAM" id="MobiDB-lite"/>
    </source>
</evidence>
<keyword evidence="9" id="KW-1185">Reference proteome</keyword>
<dbReference type="PROSITE" id="PS50982">
    <property type="entry name" value="MBD"/>
    <property type="match status" value="1"/>
</dbReference>